<gene>
    <name evidence="2" type="ORF">Psuf_075070</name>
</gene>
<sequence length="287" mass="29118">MSAWSHALLNVLICAGLLVVMPLGLRLVAAPGVPRVRRLWLAAAGPAAVSVWLPRGWLAAVLAAAYLPAAAALAAGAGRLVLAGRPRPGTVAVATALAAPSVAASALVAERAGHRLFGFDLDVLSLTVAHFHYAGFAAALVAALVCDVDGDRPAGRLAALSVPAGVAVVFVGFFTSEWVELAGAAVLTAGMWLVGWLSLRQARAGAARRGLLATSALTLAATMVLALAWALGQAAGLPHPPISWMVATHGLANALGFALCALIAWQRTAAIPRTAAPQRTGAGSQWL</sequence>
<dbReference type="Proteomes" id="UP000503011">
    <property type="component" value="Chromosome"/>
</dbReference>
<keyword evidence="1" id="KW-0812">Transmembrane</keyword>
<name>A0A6F8YVV7_9ACTN</name>
<feature type="transmembrane region" description="Helical" evidence="1">
    <location>
        <begin position="157"/>
        <end position="175"/>
    </location>
</feature>
<dbReference type="EMBL" id="AP022871">
    <property type="protein sequence ID" value="BCB90194.1"/>
    <property type="molecule type" value="Genomic_DNA"/>
</dbReference>
<feature type="transmembrane region" description="Helical" evidence="1">
    <location>
        <begin position="89"/>
        <end position="108"/>
    </location>
</feature>
<keyword evidence="1" id="KW-0472">Membrane</keyword>
<feature type="transmembrane region" description="Helical" evidence="1">
    <location>
        <begin position="211"/>
        <end position="230"/>
    </location>
</feature>
<protein>
    <recommendedName>
        <fullName evidence="4">YndJ-like protein</fullName>
    </recommendedName>
</protein>
<dbReference type="KEGG" id="psuu:Psuf_075070"/>
<evidence type="ECO:0008006" key="4">
    <source>
        <dbReference type="Google" id="ProtNLM"/>
    </source>
</evidence>
<evidence type="ECO:0000256" key="1">
    <source>
        <dbReference type="SAM" id="Phobius"/>
    </source>
</evidence>
<feature type="transmembrane region" description="Helical" evidence="1">
    <location>
        <begin position="6"/>
        <end position="27"/>
    </location>
</feature>
<proteinExistence type="predicted"/>
<dbReference type="InterPro" id="IPR025450">
    <property type="entry name" value="YndJ-like"/>
</dbReference>
<feature type="transmembrane region" description="Helical" evidence="1">
    <location>
        <begin position="128"/>
        <end position="145"/>
    </location>
</feature>
<dbReference type="AlphaFoldDB" id="A0A6F8YVV7"/>
<feature type="transmembrane region" description="Helical" evidence="1">
    <location>
        <begin position="63"/>
        <end position="82"/>
    </location>
</feature>
<organism evidence="2 3">
    <name type="scientific">Phytohabitans suffuscus</name>
    <dbReference type="NCBI Taxonomy" id="624315"/>
    <lineage>
        <taxon>Bacteria</taxon>
        <taxon>Bacillati</taxon>
        <taxon>Actinomycetota</taxon>
        <taxon>Actinomycetes</taxon>
        <taxon>Micromonosporales</taxon>
        <taxon>Micromonosporaceae</taxon>
    </lineage>
</organism>
<evidence type="ECO:0000313" key="2">
    <source>
        <dbReference type="EMBL" id="BCB90194.1"/>
    </source>
</evidence>
<feature type="transmembrane region" description="Helical" evidence="1">
    <location>
        <begin position="242"/>
        <end position="265"/>
    </location>
</feature>
<evidence type="ECO:0000313" key="3">
    <source>
        <dbReference type="Proteomes" id="UP000503011"/>
    </source>
</evidence>
<dbReference type="RefSeq" id="WP_232075434.1">
    <property type="nucleotide sequence ID" value="NZ_AP022871.1"/>
</dbReference>
<feature type="transmembrane region" description="Helical" evidence="1">
    <location>
        <begin position="181"/>
        <end position="199"/>
    </location>
</feature>
<dbReference type="Pfam" id="PF14158">
    <property type="entry name" value="YndJ"/>
    <property type="match status" value="1"/>
</dbReference>
<accession>A0A6F8YVV7</accession>
<keyword evidence="3" id="KW-1185">Reference proteome</keyword>
<reference evidence="2 3" key="1">
    <citation type="submission" date="2020-03" db="EMBL/GenBank/DDBJ databases">
        <title>Whole genome shotgun sequence of Phytohabitans suffuscus NBRC 105367.</title>
        <authorList>
            <person name="Komaki H."/>
            <person name="Tamura T."/>
        </authorList>
    </citation>
    <scope>NUCLEOTIDE SEQUENCE [LARGE SCALE GENOMIC DNA]</scope>
    <source>
        <strain evidence="2 3">NBRC 105367</strain>
    </source>
</reference>
<reference evidence="2 3" key="2">
    <citation type="submission" date="2020-03" db="EMBL/GenBank/DDBJ databases">
        <authorList>
            <person name="Ichikawa N."/>
            <person name="Kimura A."/>
            <person name="Kitahashi Y."/>
            <person name="Uohara A."/>
        </authorList>
    </citation>
    <scope>NUCLEOTIDE SEQUENCE [LARGE SCALE GENOMIC DNA]</scope>
    <source>
        <strain evidence="2 3">NBRC 105367</strain>
    </source>
</reference>
<keyword evidence="1" id="KW-1133">Transmembrane helix</keyword>